<dbReference type="InterPro" id="IPR037124">
    <property type="entry name" value="Chaperonin_GroES_sf"/>
</dbReference>
<dbReference type="Gene3D" id="2.30.33.40">
    <property type="entry name" value="GroES chaperonin"/>
    <property type="match status" value="1"/>
</dbReference>
<dbReference type="GO" id="GO:0051087">
    <property type="term" value="F:protein-folding chaperone binding"/>
    <property type="evidence" value="ECO:0007669"/>
    <property type="project" value="TreeGrafter"/>
</dbReference>
<accession>A0A221S427</accession>
<dbReference type="InterPro" id="IPR020818">
    <property type="entry name" value="Chaperonin_GroES"/>
</dbReference>
<comment type="similarity">
    <text evidence="1">Belongs to the GroES chaperonin family.</text>
</comment>
<evidence type="ECO:0000256" key="2">
    <source>
        <dbReference type="ARBA" id="ARBA00023186"/>
    </source>
</evidence>
<gene>
    <name evidence="3" type="primary">groES</name>
</gene>
<sequence length="104" mass="11579">MSNLEVCGFRVLVEPKHFEEVTEGGIILNVGEDWKREKAATVIGTIVNVGPTAWKGFDDGVPWAKVGDKVYYAKYAGKTIVDGDKEYVILNDEDIQCIINEETE</sequence>
<dbReference type="GO" id="GO:0046872">
    <property type="term" value="F:metal ion binding"/>
    <property type="evidence" value="ECO:0007669"/>
    <property type="project" value="TreeGrafter"/>
</dbReference>
<evidence type="ECO:0000313" key="3">
    <source>
        <dbReference type="EMBL" id="ASN63651.1"/>
    </source>
</evidence>
<dbReference type="EMBL" id="KU971057">
    <property type="protein sequence ID" value="ASN63651.1"/>
    <property type="molecule type" value="Genomic_DNA"/>
</dbReference>
<protein>
    <submittedName>
        <fullName evidence="3">Co-chaperonin GroES</fullName>
    </submittedName>
</protein>
<proteinExistence type="inferred from homology"/>
<dbReference type="InterPro" id="IPR011032">
    <property type="entry name" value="GroES-like_sf"/>
</dbReference>
<dbReference type="CDD" id="cd00320">
    <property type="entry name" value="cpn10"/>
    <property type="match status" value="1"/>
</dbReference>
<dbReference type="PRINTS" id="PR00297">
    <property type="entry name" value="CHAPERONIN10"/>
</dbReference>
<dbReference type="SUPFAM" id="SSF50129">
    <property type="entry name" value="GroES-like"/>
    <property type="match status" value="1"/>
</dbReference>
<dbReference type="GO" id="GO:0051082">
    <property type="term" value="F:unfolded protein binding"/>
    <property type="evidence" value="ECO:0007669"/>
    <property type="project" value="TreeGrafter"/>
</dbReference>
<dbReference type="GO" id="GO:0005524">
    <property type="term" value="F:ATP binding"/>
    <property type="evidence" value="ECO:0007669"/>
    <property type="project" value="InterPro"/>
</dbReference>
<dbReference type="SMART" id="SM00883">
    <property type="entry name" value="Cpn10"/>
    <property type="match status" value="1"/>
</dbReference>
<dbReference type="PANTHER" id="PTHR10772">
    <property type="entry name" value="10 KDA HEAT SHOCK PROTEIN"/>
    <property type="match status" value="1"/>
</dbReference>
<evidence type="ECO:0000256" key="1">
    <source>
        <dbReference type="ARBA" id="ARBA00006975"/>
    </source>
</evidence>
<dbReference type="Pfam" id="PF00166">
    <property type="entry name" value="Cpn10"/>
    <property type="match status" value="1"/>
</dbReference>
<organism evidence="3">
    <name type="scientific">uncultured virus</name>
    <dbReference type="NCBI Taxonomy" id="340016"/>
    <lineage>
        <taxon>Viruses</taxon>
        <taxon>environmental samples</taxon>
    </lineage>
</organism>
<keyword evidence="2" id="KW-0143">Chaperone</keyword>
<dbReference type="PANTHER" id="PTHR10772:SF63">
    <property type="entry name" value="20 KDA CHAPERONIN, CHLOROPLASTIC"/>
    <property type="match status" value="1"/>
</dbReference>
<reference evidence="3" key="1">
    <citation type="submission" date="2016-03" db="EMBL/GenBank/DDBJ databases">
        <title>Novel chaperonins are prevalent in the virioplankton and link to viral biology and ecology.</title>
        <authorList>
            <person name="Marine R.L."/>
            <person name="Nasko D.J."/>
            <person name="Polson S.W."/>
            <person name="Wommack K.E."/>
        </authorList>
    </citation>
    <scope>NUCLEOTIDE SEQUENCE</scope>
</reference>
<name>A0A221S427_9VIRU</name>
<dbReference type="GO" id="GO:0044183">
    <property type="term" value="F:protein folding chaperone"/>
    <property type="evidence" value="ECO:0007669"/>
    <property type="project" value="InterPro"/>
</dbReference>